<evidence type="ECO:0000313" key="2">
    <source>
        <dbReference type="EMBL" id="KAL3879690.1"/>
    </source>
</evidence>
<dbReference type="Proteomes" id="UP001634394">
    <property type="component" value="Unassembled WGS sequence"/>
</dbReference>
<feature type="non-terminal residue" evidence="2">
    <location>
        <position position="1"/>
    </location>
</feature>
<accession>A0ABD3X1T6</accession>
<comment type="caution">
    <text evidence="2">The sequence shown here is derived from an EMBL/GenBank/DDBJ whole genome shotgun (WGS) entry which is preliminary data.</text>
</comment>
<protein>
    <recommendedName>
        <fullName evidence="1">Mitochondria-eating protein C-terminal domain-containing protein</fullName>
    </recommendedName>
</protein>
<keyword evidence="3" id="KW-1185">Reference proteome</keyword>
<dbReference type="AlphaFoldDB" id="A0ABD3X1T6"/>
<evidence type="ECO:0000259" key="1">
    <source>
        <dbReference type="Pfam" id="PF16026"/>
    </source>
</evidence>
<organism evidence="2 3">
    <name type="scientific">Sinanodonta woodiana</name>
    <name type="common">Chinese pond mussel</name>
    <name type="synonym">Anodonta woodiana</name>
    <dbReference type="NCBI Taxonomy" id="1069815"/>
    <lineage>
        <taxon>Eukaryota</taxon>
        <taxon>Metazoa</taxon>
        <taxon>Spiralia</taxon>
        <taxon>Lophotrochozoa</taxon>
        <taxon>Mollusca</taxon>
        <taxon>Bivalvia</taxon>
        <taxon>Autobranchia</taxon>
        <taxon>Heteroconchia</taxon>
        <taxon>Palaeoheterodonta</taxon>
        <taxon>Unionida</taxon>
        <taxon>Unionoidea</taxon>
        <taxon>Unionidae</taxon>
        <taxon>Unioninae</taxon>
        <taxon>Sinanodonta</taxon>
    </lineage>
</organism>
<name>A0ABD3X1T6_SINWO</name>
<proteinExistence type="predicted"/>
<evidence type="ECO:0000313" key="3">
    <source>
        <dbReference type="Proteomes" id="UP001634394"/>
    </source>
</evidence>
<reference evidence="2 3" key="1">
    <citation type="submission" date="2024-11" db="EMBL/GenBank/DDBJ databases">
        <title>Chromosome-level genome assembly of the freshwater bivalve Anodonta woodiana.</title>
        <authorList>
            <person name="Chen X."/>
        </authorList>
    </citation>
    <scope>NUCLEOTIDE SEQUENCE [LARGE SCALE GENOMIC DNA]</scope>
    <source>
        <strain evidence="2">MN2024</strain>
        <tissue evidence="2">Gills</tissue>
    </source>
</reference>
<gene>
    <name evidence="2" type="ORF">ACJMK2_031977</name>
</gene>
<dbReference type="Pfam" id="PF16026">
    <property type="entry name" value="MIEAP"/>
    <property type="match status" value="1"/>
</dbReference>
<dbReference type="EMBL" id="JBJQND010000004">
    <property type="protein sequence ID" value="KAL3879690.1"/>
    <property type="molecule type" value="Genomic_DNA"/>
</dbReference>
<sequence length="116" mass="13384">KVRKKLKTIRKKETFDDLSEYITSCVRICWKLCTTDPPMYLDFGDSKEYAQSSSKTATKMHFDKAKFMTYTKKGDYIDYVVWPAVCLYKDGPMMKKGVAQGIQEDNESNDEPDTPA</sequence>
<dbReference type="InterPro" id="IPR031981">
    <property type="entry name" value="MIEAP_C"/>
</dbReference>
<feature type="domain" description="Mitochondria-eating protein C-terminal" evidence="1">
    <location>
        <begin position="4"/>
        <end position="99"/>
    </location>
</feature>